<name>A0A3N2BGB9_9MICO</name>
<protein>
    <submittedName>
        <fullName evidence="1">Uncharacterized protein</fullName>
    </submittedName>
</protein>
<comment type="caution">
    <text evidence="1">The sequence shown here is derived from an EMBL/GenBank/DDBJ whole genome shotgun (WGS) entry which is preliminary data.</text>
</comment>
<dbReference type="RefSeq" id="WP_148058955.1">
    <property type="nucleotide sequence ID" value="NZ_RKHK01000001.1"/>
</dbReference>
<proteinExistence type="predicted"/>
<dbReference type="AlphaFoldDB" id="A0A3N2BGB9"/>
<keyword evidence="2" id="KW-1185">Reference proteome</keyword>
<reference evidence="1 2" key="1">
    <citation type="submission" date="2018-11" db="EMBL/GenBank/DDBJ databases">
        <title>Sequencing the genomes of 1000 actinobacteria strains.</title>
        <authorList>
            <person name="Klenk H.-P."/>
        </authorList>
    </citation>
    <scope>NUCLEOTIDE SEQUENCE [LARGE SCALE GENOMIC DNA]</scope>
    <source>
        <strain evidence="1 2">DSM 11294</strain>
    </source>
</reference>
<evidence type="ECO:0000313" key="1">
    <source>
        <dbReference type="EMBL" id="ROR74270.1"/>
    </source>
</evidence>
<dbReference type="PROSITE" id="PS51257">
    <property type="entry name" value="PROKAR_LIPOPROTEIN"/>
    <property type="match status" value="1"/>
</dbReference>
<dbReference type="Proteomes" id="UP000280668">
    <property type="component" value="Unassembled WGS sequence"/>
</dbReference>
<accession>A0A3N2BGB9</accession>
<sequence length="158" mass="16730">MRRQQQWVLALATITVLGACQSGDLPTGAATLDEAVAEANDLITDLIGAVPAELVQENDPIYSPCLVDDGPREETAQVSQRVSFAAEDAERVLTDAQEYLAERGTQGLQVTGAETDTPLLVGVFGDQAWQVAVRMNRGAGVGGVLVNTPCLPHGDRED</sequence>
<organism evidence="1 2">
    <name type="scientific">Bogoriella caseilytica</name>
    <dbReference type="NCBI Taxonomy" id="56055"/>
    <lineage>
        <taxon>Bacteria</taxon>
        <taxon>Bacillati</taxon>
        <taxon>Actinomycetota</taxon>
        <taxon>Actinomycetes</taxon>
        <taxon>Micrococcales</taxon>
        <taxon>Bogoriellaceae</taxon>
        <taxon>Bogoriella</taxon>
    </lineage>
</organism>
<evidence type="ECO:0000313" key="2">
    <source>
        <dbReference type="Proteomes" id="UP000280668"/>
    </source>
</evidence>
<dbReference type="EMBL" id="RKHK01000001">
    <property type="protein sequence ID" value="ROR74270.1"/>
    <property type="molecule type" value="Genomic_DNA"/>
</dbReference>
<gene>
    <name evidence="1" type="ORF">EDD31_2674</name>
</gene>